<evidence type="ECO:0000313" key="1">
    <source>
        <dbReference type="EMBL" id="GBP37750.1"/>
    </source>
</evidence>
<evidence type="ECO:0000313" key="2">
    <source>
        <dbReference type="Proteomes" id="UP000299102"/>
    </source>
</evidence>
<comment type="caution">
    <text evidence="1">The sequence shown here is derived from an EMBL/GenBank/DDBJ whole genome shotgun (WGS) entry which is preliminary data.</text>
</comment>
<keyword evidence="2" id="KW-1185">Reference proteome</keyword>
<dbReference type="Proteomes" id="UP000299102">
    <property type="component" value="Unassembled WGS sequence"/>
</dbReference>
<gene>
    <name evidence="1" type="ORF">EVAR_29951_1</name>
</gene>
<name>A0A4C1VGK1_EUMVA</name>
<sequence length="130" mass="14987">MDDSGRFIATRSRRIAISTLSIRSRLKTKYLLSKSWLSVIPFNSPVSVIPKFYRVRQEITHEACGGRTPAMEMMMMMMIFPANGKMMQTKGRNEVYQFFGTFPILQALVKEAKQQASADPHRYNQELFCP</sequence>
<organism evidence="1 2">
    <name type="scientific">Eumeta variegata</name>
    <name type="common">Bagworm moth</name>
    <name type="synonym">Eumeta japonica</name>
    <dbReference type="NCBI Taxonomy" id="151549"/>
    <lineage>
        <taxon>Eukaryota</taxon>
        <taxon>Metazoa</taxon>
        <taxon>Ecdysozoa</taxon>
        <taxon>Arthropoda</taxon>
        <taxon>Hexapoda</taxon>
        <taxon>Insecta</taxon>
        <taxon>Pterygota</taxon>
        <taxon>Neoptera</taxon>
        <taxon>Endopterygota</taxon>
        <taxon>Lepidoptera</taxon>
        <taxon>Glossata</taxon>
        <taxon>Ditrysia</taxon>
        <taxon>Tineoidea</taxon>
        <taxon>Psychidae</taxon>
        <taxon>Oiketicinae</taxon>
        <taxon>Eumeta</taxon>
    </lineage>
</organism>
<dbReference type="EMBL" id="BGZK01000338">
    <property type="protein sequence ID" value="GBP37750.1"/>
    <property type="molecule type" value="Genomic_DNA"/>
</dbReference>
<proteinExistence type="predicted"/>
<reference evidence="1 2" key="1">
    <citation type="journal article" date="2019" name="Commun. Biol.">
        <title>The bagworm genome reveals a unique fibroin gene that provides high tensile strength.</title>
        <authorList>
            <person name="Kono N."/>
            <person name="Nakamura H."/>
            <person name="Ohtoshi R."/>
            <person name="Tomita M."/>
            <person name="Numata K."/>
            <person name="Arakawa K."/>
        </authorList>
    </citation>
    <scope>NUCLEOTIDE SEQUENCE [LARGE SCALE GENOMIC DNA]</scope>
</reference>
<accession>A0A4C1VGK1</accession>
<protein>
    <submittedName>
        <fullName evidence="1">Uncharacterized protein</fullName>
    </submittedName>
</protein>
<dbReference type="AlphaFoldDB" id="A0A4C1VGK1"/>